<evidence type="ECO:0000313" key="2">
    <source>
        <dbReference type="Proteomes" id="UP001153076"/>
    </source>
</evidence>
<proteinExistence type="predicted"/>
<accession>A0A9Q1L1N8</accession>
<protein>
    <submittedName>
        <fullName evidence="1">Uncharacterized protein</fullName>
    </submittedName>
</protein>
<gene>
    <name evidence="1" type="ORF">Cgig2_014788</name>
</gene>
<dbReference type="Proteomes" id="UP001153076">
    <property type="component" value="Unassembled WGS sequence"/>
</dbReference>
<keyword evidence="2" id="KW-1185">Reference proteome</keyword>
<reference evidence="1" key="1">
    <citation type="submission" date="2022-04" db="EMBL/GenBank/DDBJ databases">
        <title>Carnegiea gigantea Genome sequencing and assembly v2.</title>
        <authorList>
            <person name="Copetti D."/>
            <person name="Sanderson M.J."/>
            <person name="Burquez A."/>
            <person name="Wojciechowski M.F."/>
        </authorList>
    </citation>
    <scope>NUCLEOTIDE SEQUENCE</scope>
    <source>
        <strain evidence="1">SGP5-SGP5p</strain>
        <tissue evidence="1">Aerial part</tissue>
    </source>
</reference>
<name>A0A9Q1L1N8_9CARY</name>
<organism evidence="1 2">
    <name type="scientific">Carnegiea gigantea</name>
    <dbReference type="NCBI Taxonomy" id="171969"/>
    <lineage>
        <taxon>Eukaryota</taxon>
        <taxon>Viridiplantae</taxon>
        <taxon>Streptophyta</taxon>
        <taxon>Embryophyta</taxon>
        <taxon>Tracheophyta</taxon>
        <taxon>Spermatophyta</taxon>
        <taxon>Magnoliopsida</taxon>
        <taxon>eudicotyledons</taxon>
        <taxon>Gunneridae</taxon>
        <taxon>Pentapetalae</taxon>
        <taxon>Caryophyllales</taxon>
        <taxon>Cactineae</taxon>
        <taxon>Cactaceae</taxon>
        <taxon>Cactoideae</taxon>
        <taxon>Echinocereeae</taxon>
        <taxon>Carnegiea</taxon>
    </lineage>
</organism>
<comment type="caution">
    <text evidence="1">The sequence shown here is derived from an EMBL/GenBank/DDBJ whole genome shotgun (WGS) entry which is preliminary data.</text>
</comment>
<evidence type="ECO:0000313" key="1">
    <source>
        <dbReference type="EMBL" id="KAJ8453025.1"/>
    </source>
</evidence>
<dbReference type="OrthoDB" id="7462577at2759"/>
<dbReference type="EMBL" id="JAKOGI010000002">
    <property type="protein sequence ID" value="KAJ8453025.1"/>
    <property type="molecule type" value="Genomic_DNA"/>
</dbReference>
<dbReference type="AlphaFoldDB" id="A0A9Q1L1N8"/>
<sequence>MEEKREAVDVINPRELSAKMLKNYINLNGTSYDLAIGHVTSVLNVGVLLTELEMQTTIAPNCPKDFRPNFRLLETKLYVIGTLMHQWETCTRTLDLDVLEREARLEHQNTQFLDSRHWHTSAEELTRHALETLLKYFGETVSSYYFKIFTSW</sequence>